<name>A0A8H6HMI9_9AGAR</name>
<proteinExistence type="predicted"/>
<reference evidence="2 3" key="1">
    <citation type="submission" date="2020-07" db="EMBL/GenBank/DDBJ databases">
        <title>Comparative genomics of pyrophilous fungi reveals a link between fire events and developmental genes.</title>
        <authorList>
            <consortium name="DOE Joint Genome Institute"/>
            <person name="Steindorff A.S."/>
            <person name="Carver A."/>
            <person name="Calhoun S."/>
            <person name="Stillman K."/>
            <person name="Liu H."/>
            <person name="Lipzen A."/>
            <person name="Pangilinan J."/>
            <person name="Labutti K."/>
            <person name="Bruns T.D."/>
            <person name="Grigoriev I.V."/>
        </authorList>
    </citation>
    <scope>NUCLEOTIDE SEQUENCE [LARGE SCALE GENOMIC DNA]</scope>
    <source>
        <strain evidence="2 3">CBS 144469</strain>
    </source>
</reference>
<keyword evidence="1" id="KW-0472">Membrane</keyword>
<dbReference type="Proteomes" id="UP000521943">
    <property type="component" value="Unassembled WGS sequence"/>
</dbReference>
<sequence length="133" mass="14486">METPESASTVNLVRIIPNSKFTGQYLPMADLRILMGLKSLSVSGFRVSEGGWGFFITGTREDVEAWIEELKESAATDGDAQAPEAETLLTIGDGDGQDAPEHEVVSRQTSWGFYVTFILGVAAAYFLLAFVEF</sequence>
<dbReference type="EMBL" id="JACGCI010000066">
    <property type="protein sequence ID" value="KAF6749077.1"/>
    <property type="molecule type" value="Genomic_DNA"/>
</dbReference>
<keyword evidence="1" id="KW-0812">Transmembrane</keyword>
<evidence type="ECO:0000313" key="2">
    <source>
        <dbReference type="EMBL" id="KAF6749077.1"/>
    </source>
</evidence>
<keyword evidence="1" id="KW-1133">Transmembrane helix</keyword>
<organism evidence="2 3">
    <name type="scientific">Ephemerocybe angulata</name>
    <dbReference type="NCBI Taxonomy" id="980116"/>
    <lineage>
        <taxon>Eukaryota</taxon>
        <taxon>Fungi</taxon>
        <taxon>Dikarya</taxon>
        <taxon>Basidiomycota</taxon>
        <taxon>Agaricomycotina</taxon>
        <taxon>Agaricomycetes</taxon>
        <taxon>Agaricomycetidae</taxon>
        <taxon>Agaricales</taxon>
        <taxon>Agaricineae</taxon>
        <taxon>Psathyrellaceae</taxon>
        <taxon>Ephemerocybe</taxon>
    </lineage>
</organism>
<protein>
    <submittedName>
        <fullName evidence="2">Uncharacterized protein</fullName>
    </submittedName>
</protein>
<accession>A0A8H6HMI9</accession>
<dbReference type="AlphaFoldDB" id="A0A8H6HMI9"/>
<evidence type="ECO:0000256" key="1">
    <source>
        <dbReference type="SAM" id="Phobius"/>
    </source>
</evidence>
<gene>
    <name evidence="2" type="ORF">DFP72DRAFT_1073635</name>
</gene>
<comment type="caution">
    <text evidence="2">The sequence shown here is derived from an EMBL/GenBank/DDBJ whole genome shotgun (WGS) entry which is preliminary data.</text>
</comment>
<keyword evidence="3" id="KW-1185">Reference proteome</keyword>
<feature type="transmembrane region" description="Helical" evidence="1">
    <location>
        <begin position="111"/>
        <end position="131"/>
    </location>
</feature>
<evidence type="ECO:0000313" key="3">
    <source>
        <dbReference type="Proteomes" id="UP000521943"/>
    </source>
</evidence>